<dbReference type="SUPFAM" id="SSF52172">
    <property type="entry name" value="CheY-like"/>
    <property type="match status" value="1"/>
</dbReference>
<dbReference type="InterPro" id="IPR035919">
    <property type="entry name" value="EAL_sf"/>
</dbReference>
<dbReference type="AlphaFoldDB" id="A0A5S5MF19"/>
<dbReference type="PROSITE" id="PS50883">
    <property type="entry name" value="EAL"/>
    <property type="match status" value="1"/>
</dbReference>
<dbReference type="SUPFAM" id="SSF55073">
    <property type="entry name" value="Nucleotide cyclase"/>
    <property type="match status" value="1"/>
</dbReference>
<feature type="domain" description="Response regulatory" evidence="2">
    <location>
        <begin position="30"/>
        <end position="154"/>
    </location>
</feature>
<dbReference type="PANTHER" id="PTHR33121:SF70">
    <property type="entry name" value="SIGNALING PROTEIN YKOW"/>
    <property type="match status" value="1"/>
</dbReference>
<feature type="domain" description="GGDEF" evidence="4">
    <location>
        <begin position="340"/>
        <end position="467"/>
    </location>
</feature>
<proteinExistence type="predicted"/>
<feature type="modified residue" description="4-aspartylphosphate" evidence="1">
    <location>
        <position position="85"/>
    </location>
</feature>
<evidence type="ECO:0000259" key="2">
    <source>
        <dbReference type="PROSITE" id="PS50110"/>
    </source>
</evidence>
<evidence type="ECO:0000259" key="3">
    <source>
        <dbReference type="PROSITE" id="PS50883"/>
    </source>
</evidence>
<reference evidence="5 6" key="1">
    <citation type="submission" date="2019-06" db="EMBL/GenBank/DDBJ databases">
        <title>Desulfobotulus mexicanus sp. nov., a novel sulfate-reducing bacterium isolated from the sediment of an alkaline crater lake in Mexico.</title>
        <authorList>
            <person name="Hirschler-Rea A."/>
        </authorList>
    </citation>
    <scope>NUCLEOTIDE SEQUENCE [LARGE SCALE GENOMIC DNA]</scope>
    <source>
        <strain evidence="5 6">PAR22N</strain>
    </source>
</reference>
<name>A0A5S5MF19_9BACT</name>
<dbReference type="CDD" id="cd01949">
    <property type="entry name" value="GGDEF"/>
    <property type="match status" value="1"/>
</dbReference>
<dbReference type="CDD" id="cd00156">
    <property type="entry name" value="REC"/>
    <property type="match status" value="1"/>
</dbReference>
<dbReference type="InterPro" id="IPR001633">
    <property type="entry name" value="EAL_dom"/>
</dbReference>
<dbReference type="Pfam" id="PF11849">
    <property type="entry name" value="DUF3369"/>
    <property type="match status" value="1"/>
</dbReference>
<dbReference type="GO" id="GO:0071111">
    <property type="term" value="F:cyclic-guanylate-specific phosphodiesterase activity"/>
    <property type="evidence" value="ECO:0007669"/>
    <property type="project" value="InterPro"/>
</dbReference>
<accession>A0A5S5MF19</accession>
<dbReference type="Gene3D" id="3.40.50.2300">
    <property type="match status" value="1"/>
</dbReference>
<evidence type="ECO:0000313" key="5">
    <source>
        <dbReference type="EMBL" id="TYT74269.1"/>
    </source>
</evidence>
<dbReference type="EMBL" id="VDMB01000013">
    <property type="protein sequence ID" value="TYT74269.1"/>
    <property type="molecule type" value="Genomic_DNA"/>
</dbReference>
<dbReference type="Pfam" id="PF00563">
    <property type="entry name" value="EAL"/>
    <property type="match status" value="1"/>
</dbReference>
<keyword evidence="1" id="KW-0597">Phosphoprotein</keyword>
<dbReference type="Proteomes" id="UP000321899">
    <property type="component" value="Unassembled WGS sequence"/>
</dbReference>
<dbReference type="InterPro" id="IPR029787">
    <property type="entry name" value="Nucleotide_cyclase"/>
</dbReference>
<dbReference type="Gene3D" id="3.20.20.450">
    <property type="entry name" value="EAL domain"/>
    <property type="match status" value="1"/>
</dbReference>
<keyword evidence="6" id="KW-1185">Reference proteome</keyword>
<dbReference type="RefSeq" id="WP_139449181.1">
    <property type="nucleotide sequence ID" value="NZ_VDMB01000013.1"/>
</dbReference>
<evidence type="ECO:0000313" key="6">
    <source>
        <dbReference type="Proteomes" id="UP000321899"/>
    </source>
</evidence>
<dbReference type="PROSITE" id="PS50110">
    <property type="entry name" value="RESPONSE_REGULATORY"/>
    <property type="match status" value="1"/>
</dbReference>
<organism evidence="5 6">
    <name type="scientific">Desulfobotulus mexicanus</name>
    <dbReference type="NCBI Taxonomy" id="2586642"/>
    <lineage>
        <taxon>Bacteria</taxon>
        <taxon>Pseudomonadati</taxon>
        <taxon>Thermodesulfobacteriota</taxon>
        <taxon>Desulfobacteria</taxon>
        <taxon>Desulfobacterales</taxon>
        <taxon>Desulfobacteraceae</taxon>
        <taxon>Desulfobotulus</taxon>
    </lineage>
</organism>
<dbReference type="PROSITE" id="PS50887">
    <property type="entry name" value="GGDEF"/>
    <property type="match status" value="1"/>
</dbReference>
<dbReference type="InterPro" id="IPR000160">
    <property type="entry name" value="GGDEF_dom"/>
</dbReference>
<sequence length="734" mass="82732">MSDSYTSDHEPLTFLDETDMTEQIAPSYWSVLIADDEPDVHQVTLLALKDMEVEGRRLKFFHAYSGEEARTILIREKDIAVILLDVVMETEDAGLRLVHAIRKDIKNTCLRIILRTGQPGYAPEIDTILRYDINDYKTKAELTRTRLFTSMTSAIRAFHQIQQLEISRHCLGMILDATARWEPAQGLTHFAQDVITEICTMLSIPASGLVCIMEGEKPVILAGLGRYGAFTGKNLGCINDERIRNSIEETLHLRQHQLNNGLCLYLHDSRTRPMAVFVDKTLPMEKLQQQLIDILCQHILTGFEKARLYQKIRQTAFEDPLLGIANRARFLMEIDKGHAESRMLALLDIDGFADINSILDQNFGDAVLQAISQRLLEYFSAKVFIARISSDVFGLLGPKKEIHADRLRDVFLPPFIIGEESLRLSATSSLIPLPDNSISSATILKNAGVSLKQAKRFNRGKVVFYDPEHVTAARDRMQMLSQLRQAFTSERLFLMYQPIVNLKTGRITAAEALLRWRSDNGDFIPPDRFIPLAEQSGLMVPIGEWVMRTAFRFLKNLGNIASEDFRISVNVSQTQFREPDFATKLFQAMEDCRVEPARVEIELTESVAIESLERIKPTLGAVCQAGVSIAMDDFGTGYSSLSVLHQLHINRLKIDKAFISGPGCRLDNQGIAATVLQLAEKLSLQTIGEGIEDESQRKALLEMGCTEGQGYLFSRPVPAEAFEELLKKQEIQRR</sequence>
<dbReference type="InterPro" id="IPR001789">
    <property type="entry name" value="Sig_transdc_resp-reg_receiver"/>
</dbReference>
<dbReference type="SMART" id="SM00267">
    <property type="entry name" value="GGDEF"/>
    <property type="match status" value="1"/>
</dbReference>
<dbReference type="InterPro" id="IPR011006">
    <property type="entry name" value="CheY-like_superfamily"/>
</dbReference>
<protein>
    <submittedName>
        <fullName evidence="5">EAL domain-containing protein</fullName>
    </submittedName>
</protein>
<dbReference type="Pfam" id="PF00990">
    <property type="entry name" value="GGDEF"/>
    <property type="match status" value="1"/>
</dbReference>
<dbReference type="Gene3D" id="3.30.70.270">
    <property type="match status" value="1"/>
</dbReference>
<dbReference type="GO" id="GO:0000160">
    <property type="term" value="P:phosphorelay signal transduction system"/>
    <property type="evidence" value="ECO:0007669"/>
    <property type="project" value="InterPro"/>
</dbReference>
<dbReference type="PROSITE" id="PS50890">
    <property type="entry name" value="PUA"/>
    <property type="match status" value="1"/>
</dbReference>
<feature type="domain" description="EAL" evidence="3">
    <location>
        <begin position="476"/>
        <end position="730"/>
    </location>
</feature>
<dbReference type="InterPro" id="IPR050706">
    <property type="entry name" value="Cyclic-di-GMP_PDE-like"/>
</dbReference>
<gene>
    <name evidence="5" type="ORF">FIM25_10895</name>
</gene>
<dbReference type="SMART" id="SM00052">
    <property type="entry name" value="EAL"/>
    <property type="match status" value="1"/>
</dbReference>
<dbReference type="PANTHER" id="PTHR33121">
    <property type="entry name" value="CYCLIC DI-GMP PHOSPHODIESTERASE PDEF"/>
    <property type="match status" value="1"/>
</dbReference>
<evidence type="ECO:0000259" key="4">
    <source>
        <dbReference type="PROSITE" id="PS50887"/>
    </source>
</evidence>
<dbReference type="OrthoDB" id="9759431at2"/>
<dbReference type="InterPro" id="IPR043128">
    <property type="entry name" value="Rev_trsase/Diguanyl_cyclase"/>
</dbReference>
<dbReference type="InterPro" id="IPR021800">
    <property type="entry name" value="DUF3369"/>
</dbReference>
<dbReference type="CDD" id="cd01948">
    <property type="entry name" value="EAL"/>
    <property type="match status" value="1"/>
</dbReference>
<dbReference type="SUPFAM" id="SSF141868">
    <property type="entry name" value="EAL domain-like"/>
    <property type="match status" value="1"/>
</dbReference>
<evidence type="ECO:0000256" key="1">
    <source>
        <dbReference type="PROSITE-ProRule" id="PRU00169"/>
    </source>
</evidence>
<comment type="caution">
    <text evidence="5">The sequence shown here is derived from an EMBL/GenBank/DDBJ whole genome shotgun (WGS) entry which is preliminary data.</text>
</comment>